<accession>V5H9S7</accession>
<dbReference type="GO" id="GO:0008237">
    <property type="term" value="F:metallopeptidase activity"/>
    <property type="evidence" value="ECO:0007669"/>
    <property type="project" value="InterPro"/>
</dbReference>
<organism evidence="1">
    <name type="scientific">Ixodes ricinus</name>
    <name type="common">Common tick</name>
    <name type="synonym">Acarus ricinus</name>
    <dbReference type="NCBI Taxonomy" id="34613"/>
    <lineage>
        <taxon>Eukaryota</taxon>
        <taxon>Metazoa</taxon>
        <taxon>Ecdysozoa</taxon>
        <taxon>Arthropoda</taxon>
        <taxon>Chelicerata</taxon>
        <taxon>Arachnida</taxon>
        <taxon>Acari</taxon>
        <taxon>Parasitiformes</taxon>
        <taxon>Ixodida</taxon>
        <taxon>Ixodoidea</taxon>
        <taxon>Ixodidae</taxon>
        <taxon>Ixodinae</taxon>
        <taxon>Ixodes</taxon>
    </lineage>
</organism>
<dbReference type="EMBL" id="GANP01014700">
    <property type="protein sequence ID" value="JAB69768.1"/>
    <property type="molecule type" value="mRNA"/>
</dbReference>
<reference evidence="1" key="1">
    <citation type="journal article" date="2015" name="Sci. Rep.">
        <title>Tissue- and time-dependent transcription in Ixodes ricinus salivary glands and midguts when blood feeding on the vertebrate host.</title>
        <authorList>
            <person name="Kotsyfakis M."/>
            <person name="Schwarz A."/>
            <person name="Erhart J."/>
            <person name="Ribeiro J.M."/>
        </authorList>
    </citation>
    <scope>NUCLEOTIDE SEQUENCE</scope>
    <source>
        <tissue evidence="1">Salivary gland and midgut</tissue>
    </source>
</reference>
<sequence>MRTTLKRKCTPHVRISAFVFLTYAGLLGTKQHNLPFGINGRIGGICLTGEKVVAVTDDGDYSGVREAARQLSLLMGAVYDGDSPPGSDFVKGSDGAKSCNPNEGFLMGKWEGKDQKSFNLSKCTPHQHITGLRQRGPGCYGTPAEKKNMLKTIK</sequence>
<dbReference type="InterPro" id="IPR024079">
    <property type="entry name" value="MetalloPept_cat_dom_sf"/>
</dbReference>
<name>V5H9S7_IXORI</name>
<dbReference type="AlphaFoldDB" id="V5H9S7"/>
<dbReference type="Gene3D" id="3.40.390.10">
    <property type="entry name" value="Collagenase (Catalytic Domain)"/>
    <property type="match status" value="1"/>
</dbReference>
<proteinExistence type="evidence at transcript level"/>
<evidence type="ECO:0000313" key="1">
    <source>
        <dbReference type="EMBL" id="JAB69768.1"/>
    </source>
</evidence>
<protein>
    <submittedName>
        <fullName evidence="1">Putative secreted protein</fullName>
    </submittedName>
</protein>